<reference evidence="2 3" key="1">
    <citation type="submission" date="2020-10" db="EMBL/GenBank/DDBJ databases">
        <title>Sequencing the genomes of 1000 actinobacteria strains.</title>
        <authorList>
            <person name="Klenk H.-P."/>
        </authorList>
    </citation>
    <scope>NUCLEOTIDE SEQUENCE [LARGE SCALE GENOMIC DNA]</scope>
    <source>
        <strain evidence="2 3">DSM 7307</strain>
    </source>
</reference>
<accession>A0ABR9IWA9</accession>
<name>A0ABR9IWA9_RHIVS</name>
<proteinExistence type="predicted"/>
<evidence type="ECO:0000313" key="2">
    <source>
        <dbReference type="EMBL" id="MBE1507494.1"/>
    </source>
</evidence>
<dbReference type="EMBL" id="JADBEC010000002">
    <property type="protein sequence ID" value="MBE1507494.1"/>
    <property type="molecule type" value="Genomic_DNA"/>
</dbReference>
<sequence length="55" mass="6549">MFAAFKTFLAKLFRSRDHAAPETPRRAAGEDSESRLRSLREEELFFWQPTPNSWY</sequence>
<gene>
    <name evidence="2" type="ORF">H4W29_004739</name>
</gene>
<evidence type="ECO:0000313" key="3">
    <source>
        <dbReference type="Proteomes" id="UP000620262"/>
    </source>
</evidence>
<comment type="caution">
    <text evidence="2">The sequence shown here is derived from an EMBL/GenBank/DDBJ whole genome shotgun (WGS) entry which is preliminary data.</text>
</comment>
<dbReference type="Proteomes" id="UP000620262">
    <property type="component" value="Unassembled WGS sequence"/>
</dbReference>
<organism evidence="2 3">
    <name type="scientific">Rhizobium viscosum</name>
    <name type="common">Arthrobacter viscosus</name>
    <dbReference type="NCBI Taxonomy" id="1673"/>
    <lineage>
        <taxon>Bacteria</taxon>
        <taxon>Pseudomonadati</taxon>
        <taxon>Pseudomonadota</taxon>
        <taxon>Alphaproteobacteria</taxon>
        <taxon>Hyphomicrobiales</taxon>
        <taxon>Rhizobiaceae</taxon>
        <taxon>Rhizobium/Agrobacterium group</taxon>
        <taxon>Rhizobium</taxon>
    </lineage>
</organism>
<evidence type="ECO:0000256" key="1">
    <source>
        <dbReference type="SAM" id="MobiDB-lite"/>
    </source>
</evidence>
<keyword evidence="3" id="KW-1185">Reference proteome</keyword>
<feature type="region of interest" description="Disordered" evidence="1">
    <location>
        <begin position="17"/>
        <end position="36"/>
    </location>
</feature>
<protein>
    <submittedName>
        <fullName evidence="2">Uncharacterized protein</fullName>
    </submittedName>
</protein>